<comment type="subcellular location">
    <subcellularLocation>
        <location evidence="1">Cell projection</location>
        <location evidence="1">Cilium</location>
    </subcellularLocation>
    <subcellularLocation>
        <location evidence="2">Membrane</location>
        <topology evidence="2">Multi-pass membrane protein</topology>
    </subcellularLocation>
</comment>
<dbReference type="EMBL" id="AZBU02000001">
    <property type="protein sequence ID" value="TMS36404.1"/>
    <property type="molecule type" value="Genomic_DNA"/>
</dbReference>
<evidence type="ECO:0000256" key="5">
    <source>
        <dbReference type="ARBA" id="ARBA00022794"/>
    </source>
</evidence>
<keyword evidence="4 11" id="KW-0812">Transmembrane</keyword>
<evidence type="ECO:0000256" key="6">
    <source>
        <dbReference type="ARBA" id="ARBA00022989"/>
    </source>
</evidence>
<dbReference type="GO" id="GO:0035869">
    <property type="term" value="C:ciliary transition zone"/>
    <property type="evidence" value="ECO:0007669"/>
    <property type="project" value="TreeGrafter"/>
</dbReference>
<evidence type="ECO:0000313" key="13">
    <source>
        <dbReference type="Proteomes" id="UP000298663"/>
    </source>
</evidence>
<comment type="function">
    <text evidence="10">Component of the transition zone in primary cilia. Required for ciliogenesis.</text>
</comment>
<evidence type="ECO:0000256" key="3">
    <source>
        <dbReference type="ARBA" id="ARBA00008783"/>
    </source>
</evidence>
<comment type="similarity">
    <text evidence="3">Belongs to the TMEM237 family.</text>
</comment>
<dbReference type="Pfam" id="PF15383">
    <property type="entry name" value="TMEM237"/>
    <property type="match status" value="1"/>
</dbReference>
<keyword evidence="6 11" id="KW-1133">Transmembrane helix</keyword>
<evidence type="ECO:0000256" key="2">
    <source>
        <dbReference type="ARBA" id="ARBA00004141"/>
    </source>
</evidence>
<comment type="caution">
    <text evidence="12">The sequence shown here is derived from an EMBL/GenBank/DDBJ whole genome shotgun (WGS) entry which is preliminary data.</text>
</comment>
<sequence>MNRSAATDDDQVPNVFIQKQNEFLRKGSQNYQRWMSEETAVGHLESETVSVAISVQNTFHSVTMVLQGFLSGFCAAHVFISFSYVQNEEGISFDVVSPYIQSVLYVCFTLSAIAAFDRFETGPSFKENIKRALLMQHGGLAICIWMLGNVANLLATTSEQLVFSDQPVDNLTFGTVNVWRYLCVARACLAILGWLLMALQPNHNHLRQRLLAIKGK</sequence>
<dbReference type="GO" id="GO:0016020">
    <property type="term" value="C:membrane"/>
    <property type="evidence" value="ECO:0007669"/>
    <property type="project" value="UniProtKB-SubCell"/>
</dbReference>
<reference evidence="12 13" key="2">
    <citation type="journal article" date="2019" name="G3 (Bethesda)">
        <title>Hybrid Assembly of the Genome of the Entomopathogenic Nematode Steinernema carpocapsae Identifies the X-Chromosome.</title>
        <authorList>
            <person name="Serra L."/>
            <person name="Macchietto M."/>
            <person name="Macias-Munoz A."/>
            <person name="McGill C.J."/>
            <person name="Rodriguez I.M."/>
            <person name="Rodriguez B."/>
            <person name="Murad R."/>
            <person name="Mortazavi A."/>
        </authorList>
    </citation>
    <scope>NUCLEOTIDE SEQUENCE [LARGE SCALE GENOMIC DNA]</scope>
    <source>
        <strain evidence="12 13">ALL</strain>
    </source>
</reference>
<keyword evidence="8 11" id="KW-0472">Membrane</keyword>
<dbReference type="InterPro" id="IPR029409">
    <property type="entry name" value="TMEM237"/>
</dbReference>
<feature type="transmembrane region" description="Helical" evidence="11">
    <location>
        <begin position="178"/>
        <end position="199"/>
    </location>
</feature>
<evidence type="ECO:0008006" key="14">
    <source>
        <dbReference type="Google" id="ProtNLM"/>
    </source>
</evidence>
<proteinExistence type="inferred from homology"/>
<dbReference type="STRING" id="34508.A0A4U8UU30"/>
<dbReference type="PANTHER" id="PTHR28388:SF1">
    <property type="entry name" value="TRANSMEMBRANE PROTEIN 237"/>
    <property type="match status" value="1"/>
</dbReference>
<evidence type="ECO:0000256" key="4">
    <source>
        <dbReference type="ARBA" id="ARBA00022692"/>
    </source>
</evidence>
<evidence type="ECO:0000256" key="11">
    <source>
        <dbReference type="SAM" id="Phobius"/>
    </source>
</evidence>
<feature type="transmembrane region" description="Helical" evidence="11">
    <location>
        <begin position="96"/>
        <end position="116"/>
    </location>
</feature>
<keyword evidence="9" id="KW-0966">Cell projection</keyword>
<organism evidence="12 13">
    <name type="scientific">Steinernema carpocapsae</name>
    <name type="common">Entomopathogenic nematode</name>
    <dbReference type="NCBI Taxonomy" id="34508"/>
    <lineage>
        <taxon>Eukaryota</taxon>
        <taxon>Metazoa</taxon>
        <taxon>Ecdysozoa</taxon>
        <taxon>Nematoda</taxon>
        <taxon>Chromadorea</taxon>
        <taxon>Rhabditida</taxon>
        <taxon>Tylenchina</taxon>
        <taxon>Panagrolaimomorpha</taxon>
        <taxon>Strongyloidoidea</taxon>
        <taxon>Steinernematidae</taxon>
        <taxon>Steinernema</taxon>
    </lineage>
</organism>
<accession>A0A4U8UU30</accession>
<name>A0A4U8UU30_STECR</name>
<keyword evidence="5" id="KW-0970">Cilium biogenesis/degradation</keyword>
<dbReference type="PANTHER" id="PTHR28388">
    <property type="entry name" value="TRANSMEMBRANE PROTEIN 237"/>
    <property type="match status" value="1"/>
</dbReference>
<dbReference type="OrthoDB" id="550113at2759"/>
<keyword evidence="7" id="KW-0969">Cilium</keyword>
<evidence type="ECO:0000256" key="9">
    <source>
        <dbReference type="ARBA" id="ARBA00023273"/>
    </source>
</evidence>
<reference evidence="12 13" key="1">
    <citation type="journal article" date="2015" name="Genome Biol.">
        <title>Comparative genomics of Steinernema reveals deeply conserved gene regulatory networks.</title>
        <authorList>
            <person name="Dillman A.R."/>
            <person name="Macchietto M."/>
            <person name="Porter C.F."/>
            <person name="Rogers A."/>
            <person name="Williams B."/>
            <person name="Antoshechkin I."/>
            <person name="Lee M.M."/>
            <person name="Goodwin Z."/>
            <person name="Lu X."/>
            <person name="Lewis E.E."/>
            <person name="Goodrich-Blair H."/>
            <person name="Stock S.P."/>
            <person name="Adams B.J."/>
            <person name="Sternberg P.W."/>
            <person name="Mortazavi A."/>
        </authorList>
    </citation>
    <scope>NUCLEOTIDE SEQUENCE [LARGE SCALE GENOMIC DNA]</scope>
    <source>
        <strain evidence="12 13">ALL</strain>
    </source>
</reference>
<evidence type="ECO:0000313" key="12">
    <source>
        <dbReference type="EMBL" id="TMS36404.1"/>
    </source>
</evidence>
<evidence type="ECO:0000256" key="1">
    <source>
        <dbReference type="ARBA" id="ARBA00004138"/>
    </source>
</evidence>
<feature type="transmembrane region" description="Helical" evidence="11">
    <location>
        <begin position="64"/>
        <end position="84"/>
    </location>
</feature>
<protein>
    <recommendedName>
        <fullName evidence="14">Transmembrane protein</fullName>
    </recommendedName>
</protein>
<evidence type="ECO:0000256" key="7">
    <source>
        <dbReference type="ARBA" id="ARBA00023069"/>
    </source>
</evidence>
<feature type="transmembrane region" description="Helical" evidence="11">
    <location>
        <begin position="137"/>
        <end position="158"/>
    </location>
</feature>
<dbReference type="Proteomes" id="UP000298663">
    <property type="component" value="Unassembled WGS sequence"/>
</dbReference>
<dbReference type="AlphaFoldDB" id="A0A4U8UU30"/>
<evidence type="ECO:0000256" key="10">
    <source>
        <dbReference type="ARBA" id="ARBA00025631"/>
    </source>
</evidence>
<evidence type="ECO:0000256" key="8">
    <source>
        <dbReference type="ARBA" id="ARBA00023136"/>
    </source>
</evidence>
<keyword evidence="13" id="KW-1185">Reference proteome</keyword>
<dbReference type="GO" id="GO:0060271">
    <property type="term" value="P:cilium assembly"/>
    <property type="evidence" value="ECO:0007669"/>
    <property type="project" value="TreeGrafter"/>
</dbReference>
<gene>
    <name evidence="12" type="ORF">L596_003576</name>
</gene>